<evidence type="ECO:0008006" key="3">
    <source>
        <dbReference type="Google" id="ProtNLM"/>
    </source>
</evidence>
<keyword evidence="2" id="KW-1185">Reference proteome</keyword>
<dbReference type="Proteomes" id="UP001595637">
    <property type="component" value="Unassembled WGS sequence"/>
</dbReference>
<sequence length="137" mass="15773">MFKFELKGVEQTIQDLEAHFSPAALLKAKDKALTKGAEFLKDKLYIMLDQTKDTGAARDELTFSKPQWIDGERVITLHWRGNKDRYRVIHLIENGFYDRSGNFKKPEGYGQIENVLAANRVEYIKIVADELQRQIAG</sequence>
<gene>
    <name evidence="1" type="ORF">ACFOEO_06070</name>
</gene>
<name>A0ABV7N4X9_9STAP</name>
<dbReference type="EMBL" id="JBHRVQ010000001">
    <property type="protein sequence ID" value="MFC3388131.1"/>
    <property type="molecule type" value="Genomic_DNA"/>
</dbReference>
<dbReference type="RefSeq" id="WP_380653136.1">
    <property type="nucleotide sequence ID" value="NZ_JBHRVQ010000001.1"/>
</dbReference>
<evidence type="ECO:0000313" key="1">
    <source>
        <dbReference type="EMBL" id="MFC3388131.1"/>
    </source>
</evidence>
<protein>
    <recommendedName>
        <fullName evidence="3">HK97 gp10 family phage protein</fullName>
    </recommendedName>
</protein>
<organism evidence="1 2">
    <name type="scientific">Salinicoccus sesuvii</name>
    <dbReference type="NCBI Taxonomy" id="868281"/>
    <lineage>
        <taxon>Bacteria</taxon>
        <taxon>Bacillati</taxon>
        <taxon>Bacillota</taxon>
        <taxon>Bacilli</taxon>
        <taxon>Bacillales</taxon>
        <taxon>Staphylococcaceae</taxon>
        <taxon>Salinicoccus</taxon>
    </lineage>
</organism>
<proteinExistence type="predicted"/>
<evidence type="ECO:0000313" key="2">
    <source>
        <dbReference type="Proteomes" id="UP001595637"/>
    </source>
</evidence>
<accession>A0ABV7N4X9</accession>
<comment type="caution">
    <text evidence="1">The sequence shown here is derived from an EMBL/GenBank/DDBJ whole genome shotgun (WGS) entry which is preliminary data.</text>
</comment>
<reference evidence="2" key="1">
    <citation type="journal article" date="2019" name="Int. J. Syst. Evol. Microbiol.">
        <title>The Global Catalogue of Microorganisms (GCM) 10K type strain sequencing project: providing services to taxonomists for standard genome sequencing and annotation.</title>
        <authorList>
            <consortium name="The Broad Institute Genomics Platform"/>
            <consortium name="The Broad Institute Genome Sequencing Center for Infectious Disease"/>
            <person name="Wu L."/>
            <person name="Ma J."/>
        </authorList>
    </citation>
    <scope>NUCLEOTIDE SEQUENCE [LARGE SCALE GENOMIC DNA]</scope>
    <source>
        <strain evidence="2">CCM 7756</strain>
    </source>
</reference>